<name>Q55C33_DICDI</name>
<comment type="caution">
    <text evidence="1">The sequence shown here is derived from an EMBL/GenBank/DDBJ whole genome shotgun (WGS) entry which is preliminary data.</text>
</comment>
<dbReference type="InterPro" id="IPR036291">
    <property type="entry name" value="NAD(P)-bd_dom_sf"/>
</dbReference>
<dbReference type="OMA" id="MIFFIRS"/>
<dbReference type="GO" id="GO:0016491">
    <property type="term" value="F:oxidoreductase activity"/>
    <property type="evidence" value="ECO:0000318"/>
    <property type="project" value="GO_Central"/>
</dbReference>
<dbReference type="InterPro" id="IPR053354">
    <property type="entry name" value="MGDG_epimerase"/>
</dbReference>
<dbReference type="GeneID" id="8617620"/>
<dbReference type="InterPro" id="IPR002347">
    <property type="entry name" value="SDR_fam"/>
</dbReference>
<evidence type="ECO:0000313" key="2">
    <source>
        <dbReference type="Proteomes" id="UP000002195"/>
    </source>
</evidence>
<dbReference type="KEGG" id="ddi:DDB_G0270766"/>
<dbReference type="PaxDb" id="44689-DDB0302554"/>
<dbReference type="RefSeq" id="XP_646648.2">
    <property type="nucleotide sequence ID" value="XM_641556.2"/>
</dbReference>
<organism evidence="1 2">
    <name type="scientific">Dictyostelium discoideum</name>
    <name type="common">Social amoeba</name>
    <dbReference type="NCBI Taxonomy" id="44689"/>
    <lineage>
        <taxon>Eukaryota</taxon>
        <taxon>Amoebozoa</taxon>
        <taxon>Evosea</taxon>
        <taxon>Eumycetozoa</taxon>
        <taxon>Dictyostelia</taxon>
        <taxon>Dictyosteliales</taxon>
        <taxon>Dictyosteliaceae</taxon>
        <taxon>Dictyostelium</taxon>
    </lineage>
</organism>
<protein>
    <submittedName>
        <fullName evidence="1">Short-chain dehydrogenase/reductase family protein</fullName>
    </submittedName>
</protein>
<dbReference type="GO" id="GO:0005737">
    <property type="term" value="C:cytoplasm"/>
    <property type="evidence" value="ECO:0000318"/>
    <property type="project" value="GO_Central"/>
</dbReference>
<dbReference type="AlphaFoldDB" id="Q55C33"/>
<keyword evidence="2" id="KW-1185">Reference proteome</keyword>
<dbReference type="Proteomes" id="UP000002195">
    <property type="component" value="Unassembled WGS sequence"/>
</dbReference>
<gene>
    <name evidence="1" type="ORF">DDB_G0270766</name>
</gene>
<sequence>MVDKSEIIKNIDIINNLIINKISKTNENENFEEYFKNLNNIQLNEYSGLYLWVSLRDQSIKNNLEYHKVIEKFKTILNNREKNNDTDENNNNNNNNKNIKTLLSLYNNSIVSNTFLQKDIKPIQKYYLSNYQVTPNDCSTTTTTTINSKITSTPTQLIKVYSEYKKESMVLRDTFADKSIFKREEITNDEMTHPFIKFNDYIIELDKNKNEDKAIEELGINPIGDWSINNSFELFKDCFNIFTKGVLNGIEWSNENRDNTKVIVSGGSVSSCLSTLPKRLLKLYYEMKMVARLLNQLKLPFNVVQSIYEYSKPYNQFFIELEKHYHSMESPFLNSDLDLFFITPSISEGKKKLEEVALKIQSNLISKSDHTDLRFVRTQNSITIVSSYPYRPIQLMIFFIRSIEDLISFYDLDCVTTAYNGENVFLLPRTINAFNKRLNMVPPALFNPDNDRLYKYLYRGFNAMCFENCIHETRCDKKSTLYDLVLNPDSISKDTHGRPEFVVSSYNQDSASFFNFPYGPEKSFEDVLKELDKKNYLNSINFNDQLFDNLQYSTHPCDWRFKFIKIKNLSSNVTFKCYMCKKNLDDTTSRLCSFCCYINETLFEDLSYEISRARLIMNEKYAIVTGGRIKIGLKIAISLLDLGFNVIITTRFPQCAMEKFKELLLPKYLERLRIYGVDFRNVQAVQSFIDTIKSTIPRIDILINNAAQTIRRPRAYYYDLIQKEKQLLLNNNKINAISPNESKQQQQQQQQKLQQQQLQNGVLTLTCKKDGELSTISSIEIVEKVLIDCDKDESNFEIFPPGQVDEHGEQLDLREKTSWVQSVEEISVVEVAEVSLVNSTIPFMLVSQLSSMMGANCQPNNFNKNEIGYEKSLKHIKRNDWSYIVNVTSPEGEFKNEINSLTGLHVHTNMAKSSLNMMTKTIAYTHEIKNIYVCGADTGWISDMQPKRNDLGLPSRDPPLSEEDGANRVLYPIFHHMVEDNRHPSGVNFVNFKPVEW</sequence>
<dbReference type="EMBL" id="AAFI02000005">
    <property type="protein sequence ID" value="EAL72733.2"/>
    <property type="molecule type" value="Genomic_DNA"/>
</dbReference>
<reference evidence="1 2" key="1">
    <citation type="journal article" date="2005" name="Nature">
        <title>The genome of the social amoeba Dictyostelium discoideum.</title>
        <authorList>
            <consortium name="The Dictyostelium discoideum Sequencing Consortium"/>
            <person name="Eichinger L."/>
            <person name="Pachebat J.A."/>
            <person name="Glockner G."/>
            <person name="Rajandream M.A."/>
            <person name="Sucgang R."/>
            <person name="Berriman M."/>
            <person name="Song J."/>
            <person name="Olsen R."/>
            <person name="Szafranski K."/>
            <person name="Xu Q."/>
            <person name="Tunggal B."/>
            <person name="Kummerfeld S."/>
            <person name="Madera M."/>
            <person name="Konfortov B.A."/>
            <person name="Rivero F."/>
            <person name="Bankier A.T."/>
            <person name="Lehmann R."/>
            <person name="Hamlin N."/>
            <person name="Davies R."/>
            <person name="Gaudet P."/>
            <person name="Fey P."/>
            <person name="Pilcher K."/>
            <person name="Chen G."/>
            <person name="Saunders D."/>
            <person name="Sodergren E."/>
            <person name="Davis P."/>
            <person name="Kerhornou A."/>
            <person name="Nie X."/>
            <person name="Hall N."/>
            <person name="Anjard C."/>
            <person name="Hemphill L."/>
            <person name="Bason N."/>
            <person name="Farbrother P."/>
            <person name="Desany B."/>
            <person name="Just E."/>
            <person name="Morio T."/>
            <person name="Rost R."/>
            <person name="Churcher C."/>
            <person name="Cooper J."/>
            <person name="Haydock S."/>
            <person name="van Driessche N."/>
            <person name="Cronin A."/>
            <person name="Goodhead I."/>
            <person name="Muzny D."/>
            <person name="Mourier T."/>
            <person name="Pain A."/>
            <person name="Lu M."/>
            <person name="Harper D."/>
            <person name="Lindsay R."/>
            <person name="Hauser H."/>
            <person name="James K."/>
            <person name="Quiles M."/>
            <person name="Madan Babu M."/>
            <person name="Saito T."/>
            <person name="Buchrieser C."/>
            <person name="Wardroper A."/>
            <person name="Felder M."/>
            <person name="Thangavelu M."/>
            <person name="Johnson D."/>
            <person name="Knights A."/>
            <person name="Loulseged H."/>
            <person name="Mungall K."/>
            <person name="Oliver K."/>
            <person name="Price C."/>
            <person name="Quail M.A."/>
            <person name="Urushihara H."/>
            <person name="Hernandez J."/>
            <person name="Rabbinowitsch E."/>
            <person name="Steffen D."/>
            <person name="Sanders M."/>
            <person name="Ma J."/>
            <person name="Kohara Y."/>
            <person name="Sharp S."/>
            <person name="Simmonds M."/>
            <person name="Spiegler S."/>
            <person name="Tivey A."/>
            <person name="Sugano S."/>
            <person name="White B."/>
            <person name="Walker D."/>
            <person name="Woodward J."/>
            <person name="Winckler T."/>
            <person name="Tanaka Y."/>
            <person name="Shaulsky G."/>
            <person name="Schleicher M."/>
            <person name="Weinstock G."/>
            <person name="Rosenthal A."/>
            <person name="Cox E.C."/>
            <person name="Chisholm R.L."/>
            <person name="Gibbs R."/>
            <person name="Loomis W.F."/>
            <person name="Platzer M."/>
            <person name="Kay R.R."/>
            <person name="Williams J."/>
            <person name="Dear P.H."/>
            <person name="Noegel A.A."/>
            <person name="Barrell B."/>
            <person name="Kuspa A."/>
        </authorList>
    </citation>
    <scope>NUCLEOTIDE SEQUENCE [LARGE SCALE GENOMIC DNA]</scope>
    <source>
        <strain evidence="1 2">AX4</strain>
    </source>
</reference>
<dbReference type="STRING" id="44689.Q55C33"/>
<evidence type="ECO:0000313" key="1">
    <source>
        <dbReference type="EMBL" id="EAL72733.2"/>
    </source>
</evidence>
<dbReference type="PANTHER" id="PTHR43558">
    <property type="entry name" value="REDUCTASE, PUTATIVE (AFU_ORTHOLOGUE AFUA_3G10540)-RELATED"/>
    <property type="match status" value="1"/>
</dbReference>
<accession>Q55C33</accession>
<dbReference type="eggNOG" id="ENOG502QU61">
    <property type="taxonomic scope" value="Eukaryota"/>
</dbReference>
<dbReference type="Gene3D" id="3.40.50.720">
    <property type="entry name" value="NAD(P)-binding Rossmann-like Domain"/>
    <property type="match status" value="2"/>
</dbReference>
<dbReference type="dictyBase" id="DDB_G0270766"/>
<dbReference type="InParanoid" id="Q55C33"/>
<dbReference type="SUPFAM" id="SSF51735">
    <property type="entry name" value="NAD(P)-binding Rossmann-fold domains"/>
    <property type="match status" value="1"/>
</dbReference>
<dbReference type="PhylomeDB" id="Q55C33"/>
<dbReference type="PANTHER" id="PTHR43558:SF8">
    <property type="entry name" value="SHORT-CHAIN DEHYDROGENASE_REDUCTASE FAMILY PROTEIN"/>
    <property type="match status" value="1"/>
</dbReference>
<dbReference type="HOGENOM" id="CLU_300435_0_0_1"/>
<dbReference type="Pfam" id="PF00106">
    <property type="entry name" value="adh_short"/>
    <property type="match status" value="1"/>
</dbReference>
<proteinExistence type="predicted"/>
<dbReference type="VEuPathDB" id="AmoebaDB:DDB_G0270766"/>